<keyword evidence="13" id="KW-0966">Cell projection</keyword>
<dbReference type="GO" id="GO:0005886">
    <property type="term" value="C:plasma membrane"/>
    <property type="evidence" value="ECO:0007669"/>
    <property type="project" value="UniProtKB-SubCell"/>
</dbReference>
<accession>A0A151B796</accession>
<protein>
    <recommendedName>
        <fullName evidence="2 12">Flagellar biosynthetic protein FliP</fullName>
    </recommendedName>
</protein>
<evidence type="ECO:0000256" key="7">
    <source>
        <dbReference type="ARBA" id="ARBA00022927"/>
    </source>
</evidence>
<evidence type="ECO:0000256" key="2">
    <source>
        <dbReference type="ARBA" id="ARBA00021714"/>
    </source>
</evidence>
<dbReference type="GO" id="GO:0044781">
    <property type="term" value="P:bacterial-type flagellum organization"/>
    <property type="evidence" value="ECO:0007669"/>
    <property type="project" value="UniProtKB-UniRule"/>
</dbReference>
<dbReference type="PATRIC" id="fig|1121338.3.peg.6"/>
<dbReference type="NCBIfam" id="NF009438">
    <property type="entry name" value="PRK12797.1"/>
    <property type="match status" value="1"/>
</dbReference>
<feature type="transmembrane region" description="Helical" evidence="12">
    <location>
        <begin position="217"/>
        <end position="241"/>
    </location>
</feature>
<name>A0A151B796_9CLOT</name>
<dbReference type="GO" id="GO:0009306">
    <property type="term" value="P:protein secretion"/>
    <property type="evidence" value="ECO:0007669"/>
    <property type="project" value="UniProtKB-UniRule"/>
</dbReference>
<keyword evidence="7 12" id="KW-0653">Protein transport</keyword>
<dbReference type="OrthoDB" id="9805111at2"/>
<keyword evidence="14" id="KW-1185">Reference proteome</keyword>
<dbReference type="NCBIfam" id="TIGR01103">
    <property type="entry name" value="fliP"/>
    <property type="match status" value="1"/>
</dbReference>
<evidence type="ECO:0000313" key="13">
    <source>
        <dbReference type="EMBL" id="KYH35612.1"/>
    </source>
</evidence>
<keyword evidence="9 12" id="KW-0472">Membrane</keyword>
<keyword evidence="13" id="KW-0969">Cilium</keyword>
<evidence type="ECO:0000256" key="3">
    <source>
        <dbReference type="ARBA" id="ARBA00022448"/>
    </source>
</evidence>
<comment type="function">
    <text evidence="12">Plays a role in the flagellum-specific transport system.</text>
</comment>
<dbReference type="PRINTS" id="PR00951">
    <property type="entry name" value="FLGBIOSNFLIP"/>
</dbReference>
<dbReference type="PROSITE" id="PS01061">
    <property type="entry name" value="FLIP_2"/>
    <property type="match status" value="1"/>
</dbReference>
<keyword evidence="11 12" id="KW-1006">Bacterial flagellum protein export</keyword>
<dbReference type="GO" id="GO:0009425">
    <property type="term" value="C:bacterial-type flagellum basal body"/>
    <property type="evidence" value="ECO:0007669"/>
    <property type="project" value="UniProtKB-SubCell"/>
</dbReference>
<evidence type="ECO:0000313" key="14">
    <source>
        <dbReference type="Proteomes" id="UP000075531"/>
    </source>
</evidence>
<evidence type="ECO:0000256" key="8">
    <source>
        <dbReference type="ARBA" id="ARBA00022989"/>
    </source>
</evidence>
<sequence length="274" mass="30821">MFKNRRWVVLVGAVFLIVFGVHYVYAEPVHIPIPNVGVTVSKPSTPVEYVDNIKLLMLLTVLTLLPSIIIMTTSFIRIIIVLSLFKNAIGAAQAIPKQVLIGLALFLTFFIMMPTYNKINSEAIQPYLNNKITQEEAIKIGSKPIRDFMLRQTQIKDLKLFLEIGDLKDTVKTKLDANGQQIIKNGVEQVSYDDVPLYAVIPAFMISELKKGFEIGFLIYIPFIIIDIVTGSVLMSMGMFMVPPMMISLPFKLLLFVMVDGWHLLVKALVLGFK</sequence>
<keyword evidence="10" id="KW-0975">Bacterial flagellum</keyword>
<evidence type="ECO:0000256" key="12">
    <source>
        <dbReference type="RuleBase" id="RU362069"/>
    </source>
</evidence>
<gene>
    <name evidence="12 13" type="primary">fliP</name>
    <name evidence="13" type="ORF">CLTEP_00050</name>
</gene>
<keyword evidence="13" id="KW-0282">Flagellum</keyword>
<feature type="transmembrane region" description="Helical" evidence="12">
    <location>
        <begin position="55"/>
        <end position="85"/>
    </location>
</feature>
<keyword evidence="5 12" id="KW-0812">Transmembrane</keyword>
<evidence type="ECO:0000256" key="1">
    <source>
        <dbReference type="ARBA" id="ARBA00006257"/>
    </source>
</evidence>
<dbReference type="RefSeq" id="WP_066820669.1">
    <property type="nucleotide sequence ID" value="NZ_LTBA01000001.1"/>
</dbReference>
<keyword evidence="8 12" id="KW-1133">Transmembrane helix</keyword>
<dbReference type="Pfam" id="PF00813">
    <property type="entry name" value="FliP"/>
    <property type="match status" value="1"/>
</dbReference>
<evidence type="ECO:0000256" key="10">
    <source>
        <dbReference type="ARBA" id="ARBA00023143"/>
    </source>
</evidence>
<evidence type="ECO:0000256" key="4">
    <source>
        <dbReference type="ARBA" id="ARBA00022475"/>
    </source>
</evidence>
<proteinExistence type="inferred from homology"/>
<dbReference type="PANTHER" id="PTHR30587:SF0">
    <property type="entry name" value="FLAGELLAR BIOSYNTHETIC PROTEIN FLIP"/>
    <property type="match status" value="1"/>
</dbReference>
<feature type="transmembrane region" description="Helical" evidence="12">
    <location>
        <begin position="253"/>
        <end position="273"/>
    </location>
</feature>
<dbReference type="EMBL" id="LTBA01000001">
    <property type="protein sequence ID" value="KYH35612.1"/>
    <property type="molecule type" value="Genomic_DNA"/>
</dbReference>
<dbReference type="Proteomes" id="UP000075531">
    <property type="component" value="Unassembled WGS sequence"/>
</dbReference>
<comment type="caution">
    <text evidence="13">The sequence shown here is derived from an EMBL/GenBank/DDBJ whole genome shotgun (WGS) entry which is preliminary data.</text>
</comment>
<dbReference type="InterPro" id="IPR005837">
    <property type="entry name" value="FliP"/>
</dbReference>
<dbReference type="InterPro" id="IPR005838">
    <property type="entry name" value="T3SS_IM_P"/>
</dbReference>
<dbReference type="PRINTS" id="PR01302">
    <property type="entry name" value="TYPE3IMPPROT"/>
</dbReference>
<evidence type="ECO:0000256" key="6">
    <source>
        <dbReference type="ARBA" id="ARBA00022795"/>
    </source>
</evidence>
<comment type="similarity">
    <text evidence="1 12">Belongs to the FliP/MopC/SpaP family.</text>
</comment>
<dbReference type="STRING" id="1121338.CLTEP_00050"/>
<dbReference type="PROSITE" id="PS01060">
    <property type="entry name" value="FLIP_1"/>
    <property type="match status" value="1"/>
</dbReference>
<keyword evidence="4 12" id="KW-1003">Cell membrane</keyword>
<keyword evidence="6 12" id="KW-1005">Bacterial flagellum biogenesis</keyword>
<evidence type="ECO:0000256" key="5">
    <source>
        <dbReference type="ARBA" id="ARBA00022692"/>
    </source>
</evidence>
<organism evidence="13 14">
    <name type="scientific">Clostridium tepidiprofundi DSM 19306</name>
    <dbReference type="NCBI Taxonomy" id="1121338"/>
    <lineage>
        <taxon>Bacteria</taxon>
        <taxon>Bacillati</taxon>
        <taxon>Bacillota</taxon>
        <taxon>Clostridia</taxon>
        <taxon>Eubacteriales</taxon>
        <taxon>Clostridiaceae</taxon>
        <taxon>Clostridium</taxon>
    </lineage>
</organism>
<dbReference type="AlphaFoldDB" id="A0A151B796"/>
<dbReference type="PANTHER" id="PTHR30587">
    <property type="entry name" value="FLAGELLAR BIOSYNTHETIC PROTEIN FLIP"/>
    <property type="match status" value="1"/>
</dbReference>
<evidence type="ECO:0000256" key="9">
    <source>
        <dbReference type="ARBA" id="ARBA00023136"/>
    </source>
</evidence>
<keyword evidence="3 12" id="KW-0813">Transport</keyword>
<evidence type="ECO:0000256" key="11">
    <source>
        <dbReference type="ARBA" id="ARBA00023225"/>
    </source>
</evidence>
<reference evidence="13 14" key="1">
    <citation type="submission" date="2016-02" db="EMBL/GenBank/DDBJ databases">
        <title>Genome sequence of Clostridium tepidiprofundi DSM 19306.</title>
        <authorList>
            <person name="Poehlein A."/>
            <person name="Daniel R."/>
        </authorList>
    </citation>
    <scope>NUCLEOTIDE SEQUENCE [LARGE SCALE GENOMIC DNA]</scope>
    <source>
        <strain evidence="13 14">DSM 19306</strain>
    </source>
</reference>
<comment type="subcellular location">
    <subcellularLocation>
        <location evidence="12">Cell membrane</location>
        <topology evidence="12">Multi-pass membrane protein</topology>
    </subcellularLocation>
    <subcellularLocation>
        <location evidence="12">Bacterial flagellum basal body</location>
    </subcellularLocation>
</comment>
<feature type="transmembrane region" description="Helical" evidence="12">
    <location>
        <begin position="97"/>
        <end position="116"/>
    </location>
</feature>